<feature type="transmembrane region" description="Helical" evidence="1">
    <location>
        <begin position="280"/>
        <end position="298"/>
    </location>
</feature>
<evidence type="ECO:0000256" key="1">
    <source>
        <dbReference type="SAM" id="Phobius"/>
    </source>
</evidence>
<protein>
    <submittedName>
        <fullName evidence="2">Uncharacterized protein</fullName>
    </submittedName>
</protein>
<keyword evidence="1" id="KW-0812">Transmembrane</keyword>
<accession>A0A543C0M6</accession>
<name>A0A543C0M6_9ACTN</name>
<organism evidence="2 3">
    <name type="scientific">Actinoallomurus bryophytorum</name>
    <dbReference type="NCBI Taxonomy" id="1490222"/>
    <lineage>
        <taxon>Bacteria</taxon>
        <taxon>Bacillati</taxon>
        <taxon>Actinomycetota</taxon>
        <taxon>Actinomycetes</taxon>
        <taxon>Streptosporangiales</taxon>
        <taxon>Thermomonosporaceae</taxon>
        <taxon>Actinoallomurus</taxon>
    </lineage>
</organism>
<dbReference type="EMBL" id="VFOZ01000002">
    <property type="protein sequence ID" value="TQL90633.1"/>
    <property type="molecule type" value="Genomic_DNA"/>
</dbReference>
<evidence type="ECO:0000313" key="2">
    <source>
        <dbReference type="EMBL" id="TQL90633.1"/>
    </source>
</evidence>
<evidence type="ECO:0000313" key="3">
    <source>
        <dbReference type="Proteomes" id="UP000316096"/>
    </source>
</evidence>
<keyword evidence="1" id="KW-0472">Membrane</keyword>
<keyword evidence="1" id="KW-1133">Transmembrane helix</keyword>
<sequence length="365" mass="39824">MAPSLDVQIRDLVALTQNLAEMTDTFASVKGFVAGTHIAYGNWPKAGHDAAHAYKKASSTAEDAADAVRGASDSTAKNLDAVARHYADAEYHSSIQAGSPPNLRHGAGYGSRTTAENLATVVVMPVAENVIAVALTARLWRTRELVKLTARPTGLLPAFLVIDALFIEPNIRESGPFRAARDTWRAIADSNLQPLCEKLGRIVPIRTWDGDAAASFNAHMDVRFLPALNELKSLAGSMGDLCDEMAAGMDKINGLWLHMLIEMTFQLLLINLAPLPFRPIFSYAALVLFTFNVSYIYAKMSARFSAMAATMAKLEGQAETLASDCFGDSQTLDDKRNLLNPRFTMVSDNWSSDDWAQNWHYKAAP</sequence>
<keyword evidence="3" id="KW-1185">Reference proteome</keyword>
<proteinExistence type="predicted"/>
<dbReference type="AlphaFoldDB" id="A0A543C0M6"/>
<comment type="caution">
    <text evidence="2">The sequence shown here is derived from an EMBL/GenBank/DDBJ whole genome shotgun (WGS) entry which is preliminary data.</text>
</comment>
<reference evidence="2 3" key="1">
    <citation type="submission" date="2019-06" db="EMBL/GenBank/DDBJ databases">
        <title>Sequencing the genomes of 1000 actinobacteria strains.</title>
        <authorList>
            <person name="Klenk H.-P."/>
        </authorList>
    </citation>
    <scope>NUCLEOTIDE SEQUENCE [LARGE SCALE GENOMIC DNA]</scope>
    <source>
        <strain evidence="2 3">DSM 102200</strain>
    </source>
</reference>
<dbReference type="Proteomes" id="UP000316096">
    <property type="component" value="Unassembled WGS sequence"/>
</dbReference>
<gene>
    <name evidence="2" type="ORF">FB559_7942</name>
</gene>
<dbReference type="RefSeq" id="WP_141962636.1">
    <property type="nucleotide sequence ID" value="NZ_VFOZ01000002.1"/>
</dbReference>